<name>A0A6L5BVN8_9PSED</name>
<accession>A0A6L5BVN8</accession>
<comment type="caution">
    <text evidence="1">The sequence shown here is derived from an EMBL/GenBank/DDBJ whole genome shotgun (WGS) entry which is preliminary data.</text>
</comment>
<evidence type="ECO:0000313" key="1">
    <source>
        <dbReference type="EMBL" id="KAF2392659.1"/>
    </source>
</evidence>
<reference evidence="1 2" key="1">
    <citation type="submission" date="2019-12" db="EMBL/GenBank/DDBJ databases">
        <title>Endophytic bacteria associated with Panax ginseng seedlings.</title>
        <authorList>
            <person name="Park J.M."/>
            <person name="Shin R."/>
            <person name="Jo S.H."/>
        </authorList>
    </citation>
    <scope>NUCLEOTIDE SEQUENCE [LARGE SCALE GENOMIC DNA]</scope>
    <source>
        <strain evidence="1 2">PgKB32</strain>
    </source>
</reference>
<dbReference type="AlphaFoldDB" id="A0A6L5BVN8"/>
<protein>
    <submittedName>
        <fullName evidence="1">Uncharacterized protein</fullName>
    </submittedName>
</protein>
<dbReference type="EMBL" id="JAAAXX010000001">
    <property type="protein sequence ID" value="KAF2392659.1"/>
    <property type="molecule type" value="Genomic_DNA"/>
</dbReference>
<proteinExistence type="predicted"/>
<gene>
    <name evidence="1" type="ORF">FX983_00616</name>
</gene>
<organism evidence="1 2">
    <name type="scientific">Pseudomonas frederiksbergensis</name>
    <dbReference type="NCBI Taxonomy" id="104087"/>
    <lineage>
        <taxon>Bacteria</taxon>
        <taxon>Pseudomonadati</taxon>
        <taxon>Pseudomonadota</taxon>
        <taxon>Gammaproteobacteria</taxon>
        <taxon>Pseudomonadales</taxon>
        <taxon>Pseudomonadaceae</taxon>
        <taxon>Pseudomonas</taxon>
    </lineage>
</organism>
<evidence type="ECO:0000313" key="2">
    <source>
        <dbReference type="Proteomes" id="UP000475265"/>
    </source>
</evidence>
<dbReference type="Proteomes" id="UP000475265">
    <property type="component" value="Unassembled WGS sequence"/>
</dbReference>
<sequence>MQFTMQLDFWWAVITLPRRYANLDLIMTVSER</sequence>